<dbReference type="SUPFAM" id="SSF57997">
    <property type="entry name" value="Tropomyosin"/>
    <property type="match status" value="1"/>
</dbReference>
<accession>A0AAV7LCB7</accession>
<gene>
    <name evidence="2" type="ORF">NDU88_001741</name>
</gene>
<name>A0AAV7LCB7_PLEWA</name>
<proteinExistence type="predicted"/>
<dbReference type="InterPro" id="IPR004244">
    <property type="entry name" value="Transposase_22"/>
</dbReference>
<dbReference type="PANTHER" id="PTHR11505">
    <property type="entry name" value="L1 TRANSPOSABLE ELEMENT-RELATED"/>
    <property type="match status" value="1"/>
</dbReference>
<evidence type="ECO:0000313" key="2">
    <source>
        <dbReference type="EMBL" id="KAJ1088584.1"/>
    </source>
</evidence>
<keyword evidence="3" id="KW-1185">Reference proteome</keyword>
<sequence>MPTRTRNMGKVDKTQAKCQFDQCKKPIPAGDLTETGLAGGTDMSSGEEQDLRQILVAMQQSLIQIDNKIDSLSYQMDRMMERLDTHAERLDQSERRISEVEDGQTAMATGQAKMGKELATLQAKVDDLEARSRRNNQRIVGIAEYTAGDNMEGCIERLLV</sequence>
<evidence type="ECO:0000313" key="3">
    <source>
        <dbReference type="Proteomes" id="UP001066276"/>
    </source>
</evidence>
<organism evidence="2 3">
    <name type="scientific">Pleurodeles waltl</name>
    <name type="common">Iberian ribbed newt</name>
    <dbReference type="NCBI Taxonomy" id="8319"/>
    <lineage>
        <taxon>Eukaryota</taxon>
        <taxon>Metazoa</taxon>
        <taxon>Chordata</taxon>
        <taxon>Craniata</taxon>
        <taxon>Vertebrata</taxon>
        <taxon>Euteleostomi</taxon>
        <taxon>Amphibia</taxon>
        <taxon>Batrachia</taxon>
        <taxon>Caudata</taxon>
        <taxon>Salamandroidea</taxon>
        <taxon>Salamandridae</taxon>
        <taxon>Pleurodelinae</taxon>
        <taxon>Pleurodeles</taxon>
    </lineage>
</organism>
<dbReference type="EMBL" id="JANPWB010000015">
    <property type="protein sequence ID" value="KAJ1088584.1"/>
    <property type="molecule type" value="Genomic_DNA"/>
</dbReference>
<protein>
    <submittedName>
        <fullName evidence="2">Uncharacterized protein</fullName>
    </submittedName>
</protein>
<reference evidence="2" key="1">
    <citation type="journal article" date="2022" name="bioRxiv">
        <title>Sequencing and chromosome-scale assembly of the giantPleurodeles waltlgenome.</title>
        <authorList>
            <person name="Brown T."/>
            <person name="Elewa A."/>
            <person name="Iarovenko S."/>
            <person name="Subramanian E."/>
            <person name="Araus A.J."/>
            <person name="Petzold A."/>
            <person name="Susuki M."/>
            <person name="Suzuki K.-i.T."/>
            <person name="Hayashi T."/>
            <person name="Toyoda A."/>
            <person name="Oliveira C."/>
            <person name="Osipova E."/>
            <person name="Leigh N.D."/>
            <person name="Simon A."/>
            <person name="Yun M.H."/>
        </authorList>
    </citation>
    <scope>NUCLEOTIDE SEQUENCE</scope>
    <source>
        <strain evidence="2">20211129_DDA</strain>
        <tissue evidence="2">Liver</tissue>
    </source>
</reference>
<keyword evidence="1" id="KW-0175">Coiled coil</keyword>
<evidence type="ECO:0000256" key="1">
    <source>
        <dbReference type="SAM" id="Coils"/>
    </source>
</evidence>
<comment type="caution">
    <text evidence="2">The sequence shown here is derived from an EMBL/GenBank/DDBJ whole genome shotgun (WGS) entry which is preliminary data.</text>
</comment>
<dbReference type="AlphaFoldDB" id="A0AAV7LCB7"/>
<dbReference type="Gene3D" id="3.90.20.10">
    <property type="match status" value="1"/>
</dbReference>
<dbReference type="Proteomes" id="UP001066276">
    <property type="component" value="Chromosome 11"/>
</dbReference>
<feature type="coiled-coil region" evidence="1">
    <location>
        <begin position="76"/>
        <end position="138"/>
    </location>
</feature>